<sequence>MAGSSWALGLPHCSEPGANPLPGLWAATCDVGVPETKSPRKEKEENDPGNRDKKQLPKSGPLGDIDSSFLQKPGSFDPSEVQKTSPAAGSEYLRPVICEMESVYVKEEARLEPQHEVTHPPSLVTDTKECTVPRLQDVEVQTLWSGPATAEVFAAPEANVLSNTKKVAGKTPNCIAYSAILELATFMRTHRAHECDLRLMCSEMREEELDVTFMSSNPSREAVHKSHMHETPWETGDEESEVVVQENYDECASPTQVTSTDFEEPLPAVETSSRREKKKTSKSKSNTCKKISHTEEKALYSLKAKERQSSPRRKGGNVEQVQPSTRPKNDWREKLCTFTFDHGFTQIGPYDHACRNKDPLWNVQKRCVPGAFASGAFKFPKLYQGSLCMSNIATDERVLIPLGPVAHGRGIYFNLLVRAFYPFNSSGGILNFGHKTLRYSDVKNAYRIHIKTVIARYMNQLNCVDTAVFKNYTDWYNSVYARRTWLVLNALAYFISFYEILINHNKCKNLDPQMGLMAVGVHGWNIENVISYSMIERKHVCRPRFPPPLFFYQPFPNVPDAGAGDGEFKREG</sequence>
<feature type="region of interest" description="Disordered" evidence="1">
    <location>
        <begin position="250"/>
        <end position="327"/>
    </location>
</feature>
<dbReference type="Proteomes" id="UP000678499">
    <property type="component" value="Unassembled WGS sequence"/>
</dbReference>
<proteinExistence type="predicted"/>
<gene>
    <name evidence="2" type="ORF">NMOB1V02_LOCUS3301</name>
</gene>
<feature type="compositionally biased region" description="Basic and acidic residues" evidence="1">
    <location>
        <begin position="37"/>
        <end position="55"/>
    </location>
</feature>
<dbReference type="EMBL" id="OA882465">
    <property type="protein sequence ID" value="CAD7275508.1"/>
    <property type="molecule type" value="Genomic_DNA"/>
</dbReference>
<evidence type="ECO:0000313" key="3">
    <source>
        <dbReference type="Proteomes" id="UP000678499"/>
    </source>
</evidence>
<feature type="compositionally biased region" description="Basic and acidic residues" evidence="1">
    <location>
        <begin position="292"/>
        <end position="309"/>
    </location>
</feature>
<reference evidence="2" key="1">
    <citation type="submission" date="2020-11" db="EMBL/GenBank/DDBJ databases">
        <authorList>
            <person name="Tran Van P."/>
        </authorList>
    </citation>
    <scope>NUCLEOTIDE SEQUENCE</scope>
</reference>
<name>A0A7R9BHM7_9CRUS</name>
<evidence type="ECO:0000313" key="2">
    <source>
        <dbReference type="EMBL" id="CAD7275508.1"/>
    </source>
</evidence>
<dbReference type="AlphaFoldDB" id="A0A7R9BHM7"/>
<keyword evidence="3" id="KW-1185">Reference proteome</keyword>
<protein>
    <submittedName>
        <fullName evidence="2">Uncharacterized protein</fullName>
    </submittedName>
</protein>
<organism evidence="2">
    <name type="scientific">Notodromas monacha</name>
    <dbReference type="NCBI Taxonomy" id="399045"/>
    <lineage>
        <taxon>Eukaryota</taxon>
        <taxon>Metazoa</taxon>
        <taxon>Ecdysozoa</taxon>
        <taxon>Arthropoda</taxon>
        <taxon>Crustacea</taxon>
        <taxon>Oligostraca</taxon>
        <taxon>Ostracoda</taxon>
        <taxon>Podocopa</taxon>
        <taxon>Podocopida</taxon>
        <taxon>Cypridocopina</taxon>
        <taxon>Cypridoidea</taxon>
        <taxon>Cyprididae</taxon>
        <taxon>Notodromas</taxon>
    </lineage>
</organism>
<accession>A0A7R9BHM7</accession>
<dbReference type="EMBL" id="CAJPEX010000428">
    <property type="protein sequence ID" value="CAG0915660.1"/>
    <property type="molecule type" value="Genomic_DNA"/>
</dbReference>
<feature type="region of interest" description="Disordered" evidence="1">
    <location>
        <begin position="1"/>
        <end position="87"/>
    </location>
</feature>
<evidence type="ECO:0000256" key="1">
    <source>
        <dbReference type="SAM" id="MobiDB-lite"/>
    </source>
</evidence>